<reference evidence="1" key="1">
    <citation type="submission" date="2021-03" db="EMBL/GenBank/DDBJ databases">
        <title>Draft genome sequence of rust myrtle Austropuccinia psidii MF-1, a brazilian biotype.</title>
        <authorList>
            <person name="Quecine M.C."/>
            <person name="Pachon D.M.R."/>
            <person name="Bonatelli M.L."/>
            <person name="Correr F.H."/>
            <person name="Franceschini L.M."/>
            <person name="Leite T.F."/>
            <person name="Margarido G.R.A."/>
            <person name="Almeida C.A."/>
            <person name="Ferrarezi J.A."/>
            <person name="Labate C.A."/>
        </authorList>
    </citation>
    <scope>NUCLEOTIDE SEQUENCE</scope>
    <source>
        <strain evidence="1">MF-1</strain>
    </source>
</reference>
<organism evidence="1 2">
    <name type="scientific">Austropuccinia psidii MF-1</name>
    <dbReference type="NCBI Taxonomy" id="1389203"/>
    <lineage>
        <taxon>Eukaryota</taxon>
        <taxon>Fungi</taxon>
        <taxon>Dikarya</taxon>
        <taxon>Basidiomycota</taxon>
        <taxon>Pucciniomycotina</taxon>
        <taxon>Pucciniomycetes</taxon>
        <taxon>Pucciniales</taxon>
        <taxon>Sphaerophragmiaceae</taxon>
        <taxon>Austropuccinia</taxon>
    </lineage>
</organism>
<proteinExistence type="predicted"/>
<dbReference type="Gene3D" id="3.30.420.10">
    <property type="entry name" value="Ribonuclease H-like superfamily/Ribonuclease H"/>
    <property type="match status" value="1"/>
</dbReference>
<comment type="caution">
    <text evidence="1">The sequence shown here is derived from an EMBL/GenBank/DDBJ whole genome shotgun (WGS) entry which is preliminary data.</text>
</comment>
<dbReference type="AlphaFoldDB" id="A0A9Q3Q8I7"/>
<dbReference type="GO" id="GO:0003676">
    <property type="term" value="F:nucleic acid binding"/>
    <property type="evidence" value="ECO:0007669"/>
    <property type="project" value="InterPro"/>
</dbReference>
<evidence type="ECO:0000313" key="1">
    <source>
        <dbReference type="EMBL" id="MBW0588230.1"/>
    </source>
</evidence>
<sequence length="114" mass="13599">MFLPCHKDSTEMETEIMIWNIIIIHTRLFQNIIHNGDPKFTSELWTNLNNLFGKELSFSTAYNICTDGLEEKMIQTLEEMVRIFYYYGLELKDSYCFSHNWCTLIPDLKLAYKK</sequence>
<dbReference type="EMBL" id="AVOT02129779">
    <property type="protein sequence ID" value="MBW0588230.1"/>
    <property type="molecule type" value="Genomic_DNA"/>
</dbReference>
<dbReference type="SUPFAM" id="SSF53098">
    <property type="entry name" value="Ribonuclease H-like"/>
    <property type="match status" value="1"/>
</dbReference>
<accession>A0A9Q3Q8I7</accession>
<dbReference type="InterPro" id="IPR012337">
    <property type="entry name" value="RNaseH-like_sf"/>
</dbReference>
<evidence type="ECO:0008006" key="3">
    <source>
        <dbReference type="Google" id="ProtNLM"/>
    </source>
</evidence>
<protein>
    <recommendedName>
        <fullName evidence="3">Integrase catalytic domain-containing protein</fullName>
    </recommendedName>
</protein>
<keyword evidence="2" id="KW-1185">Reference proteome</keyword>
<gene>
    <name evidence="1" type="ORF">O181_127945</name>
</gene>
<evidence type="ECO:0000313" key="2">
    <source>
        <dbReference type="Proteomes" id="UP000765509"/>
    </source>
</evidence>
<name>A0A9Q3Q8I7_9BASI</name>
<dbReference type="Proteomes" id="UP000765509">
    <property type="component" value="Unassembled WGS sequence"/>
</dbReference>
<dbReference type="InterPro" id="IPR036397">
    <property type="entry name" value="RNaseH_sf"/>
</dbReference>